<dbReference type="AlphaFoldDB" id="A0A0A8YJM3"/>
<reference evidence="1" key="1">
    <citation type="submission" date="2014-09" db="EMBL/GenBank/DDBJ databases">
        <authorList>
            <person name="Magalhaes I.L.F."/>
            <person name="Oliveira U."/>
            <person name="Santos F.R."/>
            <person name="Vidigal T.H.D.A."/>
            <person name="Brescovit A.D."/>
            <person name="Santos A.J."/>
        </authorList>
    </citation>
    <scope>NUCLEOTIDE SEQUENCE</scope>
    <source>
        <tissue evidence="1">Shoot tissue taken approximately 20 cm above the soil surface</tissue>
    </source>
</reference>
<organism evidence="1">
    <name type="scientific">Arundo donax</name>
    <name type="common">Giant reed</name>
    <name type="synonym">Donax arundinaceus</name>
    <dbReference type="NCBI Taxonomy" id="35708"/>
    <lineage>
        <taxon>Eukaryota</taxon>
        <taxon>Viridiplantae</taxon>
        <taxon>Streptophyta</taxon>
        <taxon>Embryophyta</taxon>
        <taxon>Tracheophyta</taxon>
        <taxon>Spermatophyta</taxon>
        <taxon>Magnoliopsida</taxon>
        <taxon>Liliopsida</taxon>
        <taxon>Poales</taxon>
        <taxon>Poaceae</taxon>
        <taxon>PACMAD clade</taxon>
        <taxon>Arundinoideae</taxon>
        <taxon>Arundineae</taxon>
        <taxon>Arundo</taxon>
    </lineage>
</organism>
<reference evidence="1" key="2">
    <citation type="journal article" date="2015" name="Data Brief">
        <title>Shoot transcriptome of the giant reed, Arundo donax.</title>
        <authorList>
            <person name="Barrero R.A."/>
            <person name="Guerrero F.D."/>
            <person name="Moolhuijzen P."/>
            <person name="Goolsby J.A."/>
            <person name="Tidwell J."/>
            <person name="Bellgard S.E."/>
            <person name="Bellgard M.I."/>
        </authorList>
    </citation>
    <scope>NUCLEOTIDE SEQUENCE</scope>
    <source>
        <tissue evidence="1">Shoot tissue taken approximately 20 cm above the soil surface</tissue>
    </source>
</reference>
<sequence>MKILFKRNLRIQSSNAILNMQNSVCNRMILTDKV</sequence>
<protein>
    <submittedName>
        <fullName evidence="1">Uncharacterized protein</fullName>
    </submittedName>
</protein>
<dbReference type="EMBL" id="GBRH01272142">
    <property type="protein sequence ID" value="JAD25753.1"/>
    <property type="molecule type" value="Transcribed_RNA"/>
</dbReference>
<name>A0A0A8YJM3_ARUDO</name>
<proteinExistence type="predicted"/>
<accession>A0A0A8YJM3</accession>
<evidence type="ECO:0000313" key="1">
    <source>
        <dbReference type="EMBL" id="JAD25753.1"/>
    </source>
</evidence>